<feature type="region of interest" description="Disordered" evidence="1">
    <location>
        <begin position="401"/>
        <end position="421"/>
    </location>
</feature>
<organism evidence="2 3">
    <name type="scientific">Streptomyces albireticuli</name>
    <dbReference type="NCBI Taxonomy" id="1940"/>
    <lineage>
        <taxon>Bacteria</taxon>
        <taxon>Bacillati</taxon>
        <taxon>Actinomycetota</taxon>
        <taxon>Actinomycetes</taxon>
        <taxon>Kitasatosporales</taxon>
        <taxon>Streptomycetaceae</taxon>
        <taxon>Streptomyces</taxon>
    </lineage>
</organism>
<dbReference type="AlphaFoldDB" id="A0A2A2CZK7"/>
<keyword evidence="3" id="KW-1185">Reference proteome</keyword>
<dbReference type="Proteomes" id="UP000218944">
    <property type="component" value="Unassembled WGS sequence"/>
</dbReference>
<evidence type="ECO:0000313" key="2">
    <source>
        <dbReference type="EMBL" id="PAU44695.1"/>
    </source>
</evidence>
<proteinExistence type="predicted"/>
<reference evidence="2 3" key="1">
    <citation type="submission" date="2017-08" db="EMBL/GenBank/DDBJ databases">
        <title>Genome sequence of Streptomyces albireticuli NRRL B-1670.</title>
        <authorList>
            <person name="Graham D.E."/>
            <person name="Mahan K.M."/>
            <person name="Klingeman D.M."/>
            <person name="Hettich R.L."/>
            <person name="Parry R.J."/>
            <person name="Spain J.C."/>
        </authorList>
    </citation>
    <scope>NUCLEOTIDE SEQUENCE [LARGE SCALE GENOMIC DNA]</scope>
    <source>
        <strain evidence="2 3">NRRL B-1670</strain>
    </source>
</reference>
<name>A0A2A2CZK7_9ACTN</name>
<evidence type="ECO:0000256" key="1">
    <source>
        <dbReference type="SAM" id="MobiDB-lite"/>
    </source>
</evidence>
<comment type="caution">
    <text evidence="2">The sequence shown here is derived from an EMBL/GenBank/DDBJ whole genome shotgun (WGS) entry which is preliminary data.</text>
</comment>
<dbReference type="EMBL" id="NSJV01000637">
    <property type="protein sequence ID" value="PAU44695.1"/>
    <property type="molecule type" value="Genomic_DNA"/>
</dbReference>
<evidence type="ECO:0000313" key="3">
    <source>
        <dbReference type="Proteomes" id="UP000218944"/>
    </source>
</evidence>
<gene>
    <name evidence="2" type="ORF">CK936_33510</name>
</gene>
<sequence>MSGRGRRAALPPTGSVPTRPPVLHAGTLVVEHRDGDGKLVRYDFAVLPGAKPLKRSLAEVFAARCTRSGGWTSHKTSEQAWWAVRQFVTWLAAQDDAPKDLEGLTASTWKRWRLSRPSGPGGRAQLKLMASLLREHPRVPLAAREAIAERIGKAKPVEQSFSQAEFARLTATARRVFRTAYLRITQNARTLVAWRRGELDEGCQPWLLGEELDHLARHGDLGQAPGSAASTIRRRRAASGVDNMRQFRQRLFLTGHEATALAALLTVEYGFNLSTISRLRVPRASSDGGEDGHLVWRLELEKPRRGAGRHFETRNLADFGANSPGRLITQALEATQFARALLAEQHPEVDRLMVWRATVQNPSRVTASYGEAFGVLRVGVTPVMGKRWAQAEKLASSPFRRGRRTSNVHLRREPGQNTQDTHDSIYVLPDVRMQEQAIESIAAGVGDALASARRAVLSARLRPEADAGDVPTVTADCHDIDHSQFTAPGTACTASFLLCLACTNARIHPGHHPRLAHLHHCLEQLSSVLDPARWASRWQQTHERLEDLRARLGTAVWDQALDTVTEADRDLVDLLLKGDFDR</sequence>
<accession>A0A2A2CZK7</accession>
<protein>
    <submittedName>
        <fullName evidence="2">Uncharacterized protein</fullName>
    </submittedName>
</protein>
<feature type="region of interest" description="Disordered" evidence="1">
    <location>
        <begin position="1"/>
        <end position="22"/>
    </location>
</feature>